<dbReference type="OrthoDB" id="9793973at2"/>
<dbReference type="KEGG" id="gtl:EP073_09250"/>
<sequence length="358" mass="40614">MPQINTDLIMLDSMSKEQLREYFSQIGFEKFRADQIFDWMHNKRVLDFEQMTNLSKKLREKLTAECGFTPFEVIKNQRSMQDDSMKLLFRLADGNMIEAVTLRDFDRATGCISTQVGCRMGCVFCSTAKMGFVRNLTVGEILLQVRTMDNMLRAEGRRLTNLVFMGMGEPLDNLENLLPSITVLLDDNGYGFSYRRITVSTSGLTDKLPKLFELEKPVNLAVSINAATQAQREKIMPISRKYPLDELVRVVKSLPVSKHKMIMIEYVLLKGINDSEADAKAFAKLIKGMHVKVNLIAYNSSKDGQYRSSGEKETLKFQNYLIQERIGTFIRKSLGSDIDGACGQLYAKTAREKGDDNG</sequence>
<evidence type="ECO:0000256" key="5">
    <source>
        <dbReference type="ARBA" id="ARBA00022552"/>
    </source>
</evidence>
<dbReference type="FunFam" id="3.20.20.70:FF:000014">
    <property type="entry name" value="Probable dual-specificity RNA methyltransferase RlmN"/>
    <property type="match status" value="1"/>
</dbReference>
<reference evidence="16 17" key="1">
    <citation type="submission" date="2019-01" db="EMBL/GenBank/DDBJ databases">
        <title>Geovibrio thiophilus DSM 11263, complete genome.</title>
        <authorList>
            <person name="Spring S."/>
            <person name="Bunk B."/>
            <person name="Sproer C."/>
        </authorList>
    </citation>
    <scope>NUCLEOTIDE SEQUENCE [LARGE SCALE GENOMIC DNA]</scope>
    <source>
        <strain evidence="16 17">DSM 11263</strain>
    </source>
</reference>
<dbReference type="RefSeq" id="WP_128466865.1">
    <property type="nucleotide sequence ID" value="NZ_CP035108.1"/>
</dbReference>
<feature type="domain" description="Radical SAM core" evidence="15">
    <location>
        <begin position="104"/>
        <end position="339"/>
    </location>
</feature>
<feature type="binding site" evidence="14">
    <location>
        <begin position="168"/>
        <end position="169"/>
    </location>
    <ligand>
        <name>S-adenosyl-L-methionine</name>
        <dbReference type="ChEBI" id="CHEBI:59789"/>
    </ligand>
</feature>
<comment type="function">
    <text evidence="14">Specifically methylates position 2 of adenine 2503 in 23S rRNA and position 2 of adenine 37 in tRNAs.</text>
</comment>
<keyword evidence="6 14" id="KW-0489">Methyltransferase</keyword>
<comment type="catalytic activity">
    <reaction evidence="14">
        <text>adenosine(37) in tRNA + 2 reduced [2Fe-2S]-[ferredoxin] + 2 S-adenosyl-L-methionine = 2-methyladenosine(37) in tRNA + 5'-deoxyadenosine + L-methionine + 2 oxidized [2Fe-2S]-[ferredoxin] + S-adenosyl-L-homocysteine</text>
        <dbReference type="Rhea" id="RHEA:43332"/>
        <dbReference type="Rhea" id="RHEA-COMP:10000"/>
        <dbReference type="Rhea" id="RHEA-COMP:10001"/>
        <dbReference type="Rhea" id="RHEA-COMP:10162"/>
        <dbReference type="Rhea" id="RHEA-COMP:10485"/>
        <dbReference type="ChEBI" id="CHEBI:17319"/>
        <dbReference type="ChEBI" id="CHEBI:33737"/>
        <dbReference type="ChEBI" id="CHEBI:33738"/>
        <dbReference type="ChEBI" id="CHEBI:57844"/>
        <dbReference type="ChEBI" id="CHEBI:57856"/>
        <dbReference type="ChEBI" id="CHEBI:59789"/>
        <dbReference type="ChEBI" id="CHEBI:74411"/>
        <dbReference type="ChEBI" id="CHEBI:74497"/>
        <dbReference type="EC" id="2.1.1.192"/>
    </reaction>
</comment>
<keyword evidence="3 14" id="KW-0004">4Fe-4S</keyword>
<keyword evidence="8 14" id="KW-0949">S-adenosyl-L-methionine</keyword>
<evidence type="ECO:0000256" key="3">
    <source>
        <dbReference type="ARBA" id="ARBA00022485"/>
    </source>
</evidence>
<dbReference type="CDD" id="cd01335">
    <property type="entry name" value="Radical_SAM"/>
    <property type="match status" value="1"/>
</dbReference>
<dbReference type="AlphaFoldDB" id="A0A410JZL0"/>
<evidence type="ECO:0000256" key="2">
    <source>
        <dbReference type="ARBA" id="ARBA00007544"/>
    </source>
</evidence>
<dbReference type="GO" id="GO:0046872">
    <property type="term" value="F:metal ion binding"/>
    <property type="evidence" value="ECO:0007669"/>
    <property type="project" value="UniProtKB-KW"/>
</dbReference>
<dbReference type="Gene3D" id="3.20.20.70">
    <property type="entry name" value="Aldolase class I"/>
    <property type="match status" value="1"/>
</dbReference>
<dbReference type="SFLD" id="SFLDG01062">
    <property type="entry name" value="methyltransferase_(Class_A)"/>
    <property type="match status" value="1"/>
</dbReference>
<evidence type="ECO:0000256" key="7">
    <source>
        <dbReference type="ARBA" id="ARBA00022679"/>
    </source>
</evidence>
<dbReference type="SUPFAM" id="SSF102114">
    <property type="entry name" value="Radical SAM enzymes"/>
    <property type="match status" value="1"/>
</dbReference>
<evidence type="ECO:0000256" key="9">
    <source>
        <dbReference type="ARBA" id="ARBA00022694"/>
    </source>
</evidence>
<evidence type="ECO:0000259" key="15">
    <source>
        <dbReference type="PROSITE" id="PS51918"/>
    </source>
</evidence>
<keyword evidence="12 14" id="KW-0411">Iron-sulfur</keyword>
<gene>
    <name evidence="14 16" type="primary">rlmN</name>
    <name evidence="16" type="ORF">EP073_09250</name>
</gene>
<feature type="binding site" evidence="14">
    <location>
        <begin position="223"/>
        <end position="225"/>
    </location>
    <ligand>
        <name>S-adenosyl-L-methionine</name>
        <dbReference type="ChEBI" id="CHEBI:59789"/>
    </ligand>
</feature>
<organism evidence="16 17">
    <name type="scientific">Geovibrio thiophilus</name>
    <dbReference type="NCBI Taxonomy" id="139438"/>
    <lineage>
        <taxon>Bacteria</taxon>
        <taxon>Pseudomonadati</taxon>
        <taxon>Deferribacterota</taxon>
        <taxon>Deferribacteres</taxon>
        <taxon>Deferribacterales</taxon>
        <taxon>Geovibrionaceae</taxon>
        <taxon>Geovibrio</taxon>
    </lineage>
</organism>
<dbReference type="EC" id="2.1.1.192" evidence="14"/>
<proteinExistence type="inferred from homology"/>
<keyword evidence="7 14" id="KW-0808">Transferase</keyword>
<keyword evidence="4 14" id="KW-0963">Cytoplasm</keyword>
<dbReference type="NCBIfam" id="TIGR00048">
    <property type="entry name" value="rRNA_mod_RlmN"/>
    <property type="match status" value="1"/>
</dbReference>
<dbReference type="GO" id="GO:0005737">
    <property type="term" value="C:cytoplasm"/>
    <property type="evidence" value="ECO:0007669"/>
    <property type="project" value="UniProtKB-SubCell"/>
</dbReference>
<dbReference type="PANTHER" id="PTHR30544">
    <property type="entry name" value="23S RRNA METHYLTRANSFERASE"/>
    <property type="match status" value="1"/>
</dbReference>
<dbReference type="EMBL" id="CP035108">
    <property type="protein sequence ID" value="QAR33579.1"/>
    <property type="molecule type" value="Genomic_DNA"/>
</dbReference>
<evidence type="ECO:0000256" key="12">
    <source>
        <dbReference type="ARBA" id="ARBA00023014"/>
    </source>
</evidence>
<keyword evidence="10 14" id="KW-0479">Metal-binding</keyword>
<dbReference type="PANTHER" id="PTHR30544:SF5">
    <property type="entry name" value="RADICAL SAM CORE DOMAIN-CONTAINING PROTEIN"/>
    <property type="match status" value="1"/>
</dbReference>
<accession>A0A410JZL0</accession>
<feature type="binding site" evidence="14">
    <location>
        <position position="200"/>
    </location>
    <ligand>
        <name>S-adenosyl-L-methionine</name>
        <dbReference type="ChEBI" id="CHEBI:59789"/>
    </ligand>
</feature>
<dbReference type="PROSITE" id="PS51918">
    <property type="entry name" value="RADICAL_SAM"/>
    <property type="match status" value="1"/>
</dbReference>
<protein>
    <recommendedName>
        <fullName evidence="14">Probable dual-specificity RNA methyltransferase RlmN</fullName>
        <ecNumber evidence="14">2.1.1.192</ecNumber>
    </recommendedName>
    <alternativeName>
        <fullName evidence="14">23S rRNA (adenine(2503)-C(2))-methyltransferase</fullName>
    </alternativeName>
    <alternativeName>
        <fullName evidence="14">23S rRNA m2A2503 methyltransferase</fullName>
    </alternativeName>
    <alternativeName>
        <fullName evidence="14">Ribosomal RNA large subunit methyltransferase N</fullName>
    </alternativeName>
    <alternativeName>
        <fullName evidence="14">tRNA (adenine(37)-C(2))-methyltransferase</fullName>
    </alternativeName>
    <alternativeName>
        <fullName evidence="14">tRNA m2A37 methyltransferase</fullName>
    </alternativeName>
</protein>
<evidence type="ECO:0000313" key="16">
    <source>
        <dbReference type="EMBL" id="QAR33579.1"/>
    </source>
</evidence>
<dbReference type="Pfam" id="PF21016">
    <property type="entry name" value="RlmN_N"/>
    <property type="match status" value="1"/>
</dbReference>
<dbReference type="GO" id="GO:0070040">
    <property type="term" value="F:rRNA (adenine(2503)-C2-)-methyltransferase activity"/>
    <property type="evidence" value="ECO:0007669"/>
    <property type="project" value="UniProtKB-UniRule"/>
</dbReference>
<dbReference type="HAMAP" id="MF_01849">
    <property type="entry name" value="RNA_methyltr_RlmN"/>
    <property type="match status" value="1"/>
</dbReference>
<dbReference type="PIRSF" id="PIRSF006004">
    <property type="entry name" value="CHP00048"/>
    <property type="match status" value="1"/>
</dbReference>
<comment type="cofactor">
    <cofactor evidence="14">
        <name>[4Fe-4S] cluster</name>
        <dbReference type="ChEBI" id="CHEBI:49883"/>
    </cofactor>
    <text evidence="14">Binds 1 [4Fe-4S] cluster. The cluster is coordinated with 3 cysteines and an exchangeable S-adenosyl-L-methionine.</text>
</comment>
<comment type="miscellaneous">
    <text evidence="14">Reaction proceeds by a ping-pong mechanism involving intermediate methylation of a conserved cysteine residue.</text>
</comment>
<dbReference type="SFLD" id="SFLDS00029">
    <property type="entry name" value="Radical_SAM"/>
    <property type="match status" value="1"/>
</dbReference>
<dbReference type="InterPro" id="IPR007197">
    <property type="entry name" value="rSAM"/>
</dbReference>
<dbReference type="Pfam" id="PF04055">
    <property type="entry name" value="Radical_SAM"/>
    <property type="match status" value="1"/>
</dbReference>
<dbReference type="InterPro" id="IPR040072">
    <property type="entry name" value="Methyltransferase_A"/>
</dbReference>
<evidence type="ECO:0000256" key="6">
    <source>
        <dbReference type="ARBA" id="ARBA00022603"/>
    </source>
</evidence>
<comment type="caution">
    <text evidence="14">Lacks conserved residue(s) required for the propagation of feature annotation.</text>
</comment>
<dbReference type="InterPro" id="IPR027492">
    <property type="entry name" value="RNA_MTrfase_RlmN"/>
</dbReference>
<dbReference type="GO" id="GO:0070475">
    <property type="term" value="P:rRNA base methylation"/>
    <property type="evidence" value="ECO:0007669"/>
    <property type="project" value="UniProtKB-UniRule"/>
</dbReference>
<keyword evidence="9 14" id="KW-0819">tRNA processing</keyword>
<name>A0A410JZL0_9BACT</name>
<keyword evidence="13 14" id="KW-1015">Disulfide bond</keyword>
<dbReference type="Gene3D" id="1.10.150.530">
    <property type="match status" value="1"/>
</dbReference>
<evidence type="ECO:0000256" key="8">
    <source>
        <dbReference type="ARBA" id="ARBA00022691"/>
    </source>
</evidence>
<keyword evidence="11 14" id="KW-0408">Iron</keyword>
<evidence type="ECO:0000256" key="13">
    <source>
        <dbReference type="ARBA" id="ARBA00023157"/>
    </source>
</evidence>
<keyword evidence="5 14" id="KW-0698">rRNA processing</keyword>
<feature type="binding site" evidence="14">
    <location>
        <position position="299"/>
    </location>
    <ligand>
        <name>S-adenosyl-L-methionine</name>
        <dbReference type="ChEBI" id="CHEBI:59789"/>
    </ligand>
</feature>
<dbReference type="SFLD" id="SFLDF00275">
    <property type="entry name" value="adenosine_C2_methyltransferase"/>
    <property type="match status" value="1"/>
</dbReference>
<keyword evidence="17" id="KW-1185">Reference proteome</keyword>
<feature type="binding site" evidence="14">
    <location>
        <position position="118"/>
    </location>
    <ligand>
        <name>[4Fe-4S] cluster</name>
        <dbReference type="ChEBI" id="CHEBI:49883"/>
        <note>4Fe-4S-S-AdoMet</note>
    </ligand>
</feature>
<evidence type="ECO:0000256" key="1">
    <source>
        <dbReference type="ARBA" id="ARBA00004496"/>
    </source>
</evidence>
<dbReference type="Proteomes" id="UP000287502">
    <property type="component" value="Chromosome"/>
</dbReference>
<evidence type="ECO:0000313" key="17">
    <source>
        <dbReference type="Proteomes" id="UP000287502"/>
    </source>
</evidence>
<feature type="active site" description="S-methylcysteine intermediate" evidence="14">
    <location>
        <position position="342"/>
    </location>
</feature>
<evidence type="ECO:0000256" key="10">
    <source>
        <dbReference type="ARBA" id="ARBA00022723"/>
    </source>
</evidence>
<dbReference type="GO" id="GO:0000049">
    <property type="term" value="F:tRNA binding"/>
    <property type="evidence" value="ECO:0007669"/>
    <property type="project" value="UniProtKB-UniRule"/>
</dbReference>
<evidence type="ECO:0000256" key="4">
    <source>
        <dbReference type="ARBA" id="ARBA00022490"/>
    </source>
</evidence>
<dbReference type="GO" id="GO:0002935">
    <property type="term" value="F:tRNA (adenine(37)-C2)-methyltransferase activity"/>
    <property type="evidence" value="ECO:0007669"/>
    <property type="project" value="UniProtKB-UniRule"/>
</dbReference>
<comment type="catalytic activity">
    <reaction evidence="14">
        <text>adenosine(2503) in 23S rRNA + 2 reduced [2Fe-2S]-[ferredoxin] + 2 S-adenosyl-L-methionine = 2-methyladenosine(2503) in 23S rRNA + 5'-deoxyadenosine + L-methionine + 2 oxidized [2Fe-2S]-[ferredoxin] + S-adenosyl-L-homocysteine</text>
        <dbReference type="Rhea" id="RHEA:42916"/>
        <dbReference type="Rhea" id="RHEA-COMP:10000"/>
        <dbReference type="Rhea" id="RHEA-COMP:10001"/>
        <dbReference type="Rhea" id="RHEA-COMP:10152"/>
        <dbReference type="Rhea" id="RHEA-COMP:10282"/>
        <dbReference type="ChEBI" id="CHEBI:17319"/>
        <dbReference type="ChEBI" id="CHEBI:33737"/>
        <dbReference type="ChEBI" id="CHEBI:33738"/>
        <dbReference type="ChEBI" id="CHEBI:57844"/>
        <dbReference type="ChEBI" id="CHEBI:57856"/>
        <dbReference type="ChEBI" id="CHEBI:59789"/>
        <dbReference type="ChEBI" id="CHEBI:74411"/>
        <dbReference type="ChEBI" id="CHEBI:74497"/>
        <dbReference type="EC" id="2.1.1.192"/>
    </reaction>
</comment>
<dbReference type="InterPro" id="IPR013785">
    <property type="entry name" value="Aldolase_TIM"/>
</dbReference>
<dbReference type="InterPro" id="IPR048641">
    <property type="entry name" value="RlmN_N"/>
</dbReference>
<comment type="similarity">
    <text evidence="2 14">Belongs to the radical SAM superfamily. RlmN family.</text>
</comment>
<dbReference type="InterPro" id="IPR058240">
    <property type="entry name" value="rSAM_sf"/>
</dbReference>
<feature type="binding site" evidence="14">
    <location>
        <position position="122"/>
    </location>
    <ligand>
        <name>[4Fe-4S] cluster</name>
        <dbReference type="ChEBI" id="CHEBI:49883"/>
        <note>4Fe-4S-S-AdoMet</note>
    </ligand>
</feature>
<dbReference type="GO" id="GO:0030488">
    <property type="term" value="P:tRNA methylation"/>
    <property type="evidence" value="ECO:0007669"/>
    <property type="project" value="UniProtKB-UniRule"/>
</dbReference>
<dbReference type="GO" id="GO:0019843">
    <property type="term" value="F:rRNA binding"/>
    <property type="evidence" value="ECO:0007669"/>
    <property type="project" value="UniProtKB-UniRule"/>
</dbReference>
<evidence type="ECO:0000256" key="11">
    <source>
        <dbReference type="ARBA" id="ARBA00023004"/>
    </source>
</evidence>
<dbReference type="GO" id="GO:0051539">
    <property type="term" value="F:4 iron, 4 sulfur cluster binding"/>
    <property type="evidence" value="ECO:0007669"/>
    <property type="project" value="UniProtKB-UniRule"/>
</dbReference>
<dbReference type="InterPro" id="IPR004383">
    <property type="entry name" value="rRNA_lsu_MTrfase_RlmN/Cfr"/>
</dbReference>
<evidence type="ECO:0000256" key="14">
    <source>
        <dbReference type="HAMAP-Rule" id="MF_01849"/>
    </source>
</evidence>
<comment type="subcellular location">
    <subcellularLocation>
        <location evidence="1 14">Cytoplasm</location>
    </subcellularLocation>
</comment>
<feature type="binding site" evidence="14">
    <location>
        <position position="125"/>
    </location>
    <ligand>
        <name>[4Fe-4S] cluster</name>
        <dbReference type="ChEBI" id="CHEBI:49883"/>
        <note>4Fe-4S-S-AdoMet</note>
    </ligand>
</feature>
<feature type="active site" description="Proton acceptor" evidence="14">
    <location>
        <position position="98"/>
    </location>
</feature>